<keyword evidence="2 10" id="KW-0808">Transferase</keyword>
<dbReference type="EMBL" id="JXTI01000119">
    <property type="protein sequence ID" value="KWX12401.1"/>
    <property type="molecule type" value="Genomic_DNA"/>
</dbReference>
<comment type="similarity">
    <text evidence="10">Belongs to the DHHC palmitoyltransferase family.</text>
</comment>
<dbReference type="GO" id="GO:0005794">
    <property type="term" value="C:Golgi apparatus"/>
    <property type="evidence" value="ECO:0007669"/>
    <property type="project" value="TreeGrafter"/>
</dbReference>
<evidence type="ECO:0000313" key="12">
    <source>
        <dbReference type="EMBL" id="KWX12401.1"/>
    </source>
</evidence>
<evidence type="ECO:0000256" key="4">
    <source>
        <dbReference type="ARBA" id="ARBA00022989"/>
    </source>
</evidence>
<dbReference type="InterPro" id="IPR001594">
    <property type="entry name" value="Palmitoyltrfase_DHHC"/>
</dbReference>
<evidence type="ECO:0000256" key="9">
    <source>
        <dbReference type="ARBA" id="ARBA00048048"/>
    </source>
</evidence>
<feature type="transmembrane region" description="Helical" evidence="10">
    <location>
        <begin position="22"/>
        <end position="44"/>
    </location>
</feature>
<evidence type="ECO:0000256" key="2">
    <source>
        <dbReference type="ARBA" id="ARBA00022679"/>
    </source>
</evidence>
<comment type="caution">
    <text evidence="12">The sequence shown here is derived from an EMBL/GenBank/DDBJ whole genome shotgun (WGS) entry which is preliminary data.</text>
</comment>
<dbReference type="OrthoDB" id="9909019at2759"/>
<evidence type="ECO:0000256" key="5">
    <source>
        <dbReference type="ARBA" id="ARBA00023136"/>
    </source>
</evidence>
<gene>
    <name evidence="12" type="ORF">QR46_3610</name>
</gene>
<evidence type="ECO:0000256" key="6">
    <source>
        <dbReference type="ARBA" id="ARBA00023139"/>
    </source>
</evidence>
<reference evidence="12 13" key="1">
    <citation type="journal article" date="2015" name="Mol. Biochem. Parasitol.">
        <title>Identification of polymorphic genes for use in assemblage B genotyping assays through comparative genomics of multiple assemblage B Giardia duodenalis isolates.</title>
        <authorList>
            <person name="Wielinga C."/>
            <person name="Thompson R.C."/>
            <person name="Monis P."/>
            <person name="Ryan U."/>
        </authorList>
    </citation>
    <scope>NUCLEOTIDE SEQUENCE [LARGE SCALE GENOMIC DNA]</scope>
    <source>
        <strain evidence="12 13">BAH15c1</strain>
    </source>
</reference>
<feature type="transmembrane region" description="Helical" evidence="10">
    <location>
        <begin position="170"/>
        <end position="198"/>
    </location>
</feature>
<keyword evidence="8 10" id="KW-0012">Acyltransferase</keyword>
<keyword evidence="5 10" id="KW-0472">Membrane</keyword>
<evidence type="ECO:0000256" key="8">
    <source>
        <dbReference type="ARBA" id="ARBA00023315"/>
    </source>
</evidence>
<dbReference type="EC" id="2.3.1.225" evidence="10"/>
<keyword evidence="7" id="KW-0449">Lipoprotein</keyword>
<comment type="subcellular location">
    <subcellularLocation>
        <location evidence="1">Endomembrane system</location>
        <topology evidence="1">Multi-pass membrane protein</topology>
    </subcellularLocation>
</comment>
<evidence type="ECO:0000256" key="3">
    <source>
        <dbReference type="ARBA" id="ARBA00022692"/>
    </source>
</evidence>
<proteinExistence type="inferred from homology"/>
<dbReference type="PANTHER" id="PTHR22883">
    <property type="entry name" value="ZINC FINGER DHHC DOMAIN CONTAINING PROTEIN"/>
    <property type="match status" value="1"/>
</dbReference>
<keyword evidence="4 10" id="KW-1133">Transmembrane helix</keyword>
<dbReference type="Pfam" id="PF01529">
    <property type="entry name" value="DHHC"/>
    <property type="match status" value="1"/>
</dbReference>
<evidence type="ECO:0000256" key="7">
    <source>
        <dbReference type="ARBA" id="ARBA00023288"/>
    </source>
</evidence>
<dbReference type="PROSITE" id="PS50216">
    <property type="entry name" value="DHHC"/>
    <property type="match status" value="1"/>
</dbReference>
<feature type="domain" description="Palmitoyltransferase DHHC" evidence="11">
    <location>
        <begin position="126"/>
        <end position="249"/>
    </location>
</feature>
<evidence type="ECO:0000259" key="11">
    <source>
        <dbReference type="Pfam" id="PF01529"/>
    </source>
</evidence>
<dbReference type="Proteomes" id="UP000070089">
    <property type="component" value="Unassembled WGS sequence"/>
</dbReference>
<keyword evidence="3 10" id="KW-0812">Transmembrane</keyword>
<dbReference type="GO" id="GO:0006612">
    <property type="term" value="P:protein targeting to membrane"/>
    <property type="evidence" value="ECO:0007669"/>
    <property type="project" value="TreeGrafter"/>
</dbReference>
<evidence type="ECO:0000313" key="13">
    <source>
        <dbReference type="Proteomes" id="UP000070089"/>
    </source>
</evidence>
<evidence type="ECO:0000256" key="1">
    <source>
        <dbReference type="ARBA" id="ARBA00004127"/>
    </source>
</evidence>
<dbReference type="GO" id="GO:0019706">
    <property type="term" value="F:protein-cysteine S-palmitoyltransferase activity"/>
    <property type="evidence" value="ECO:0007669"/>
    <property type="project" value="UniProtKB-EC"/>
</dbReference>
<dbReference type="PANTHER" id="PTHR22883:SF43">
    <property type="entry name" value="PALMITOYLTRANSFERASE APP"/>
    <property type="match status" value="1"/>
</dbReference>
<keyword evidence="6" id="KW-0564">Palmitate</keyword>
<dbReference type="GO" id="GO:0005783">
    <property type="term" value="C:endoplasmic reticulum"/>
    <property type="evidence" value="ECO:0007669"/>
    <property type="project" value="TreeGrafter"/>
</dbReference>
<protein>
    <recommendedName>
        <fullName evidence="10">Palmitoyltransferase</fullName>
        <ecNumber evidence="10">2.3.1.225</ecNumber>
    </recommendedName>
</protein>
<accession>A0A132NQR5</accession>
<comment type="catalytic activity">
    <reaction evidence="9 10">
        <text>L-cysteinyl-[protein] + hexadecanoyl-CoA = S-hexadecanoyl-L-cysteinyl-[protein] + CoA</text>
        <dbReference type="Rhea" id="RHEA:36683"/>
        <dbReference type="Rhea" id="RHEA-COMP:10131"/>
        <dbReference type="Rhea" id="RHEA-COMP:11032"/>
        <dbReference type="ChEBI" id="CHEBI:29950"/>
        <dbReference type="ChEBI" id="CHEBI:57287"/>
        <dbReference type="ChEBI" id="CHEBI:57379"/>
        <dbReference type="ChEBI" id="CHEBI:74151"/>
        <dbReference type="EC" id="2.3.1.225"/>
    </reaction>
</comment>
<dbReference type="InterPro" id="IPR039859">
    <property type="entry name" value="PFA4/ZDH16/20/ERF2-like"/>
</dbReference>
<feature type="transmembrane region" description="Helical" evidence="10">
    <location>
        <begin position="51"/>
        <end position="73"/>
    </location>
</feature>
<sequence>MCREPRLCCSGTMMVGTNFACYFITCLVYVFYSILSTAYVAPFVSSVFTPYIAYSLGPILCIFCVMVFSLPAWTDPGYLPRSLTPRFPPDPSDTVSTPETAVSSAAQSNEIQQNVIYSIAGANIPAVVCKTCNIIRPPGTSHCGTCGHCVMYLDHHCPWVGTDVGFRNHFYFILGTAGIGVYCIWVLALSITAIIVCIQNSDVDFFTIIIPIVLCIMGSMFGVFFGSMMSVSHCGMISTDTTTRARIKKTQTPADVVIQAFQQRECPLDQNMRIVRDVEDAEYDSVVAEIRRNKSFRYKHSGWRRIMTARFMPSLYRRDPLEAEKLAWIWTVALTREDIQLE</sequence>
<comment type="domain">
    <text evidence="10">The DHHC domain is required for palmitoyltransferase activity.</text>
</comment>
<dbReference type="AlphaFoldDB" id="A0A132NQR5"/>
<evidence type="ECO:0000256" key="10">
    <source>
        <dbReference type="RuleBase" id="RU079119"/>
    </source>
</evidence>
<name>A0A132NQR5_GIAIN</name>
<organism evidence="12 13">
    <name type="scientific">Giardia duodenalis assemblage B</name>
    <dbReference type="NCBI Taxonomy" id="1394984"/>
    <lineage>
        <taxon>Eukaryota</taxon>
        <taxon>Metamonada</taxon>
        <taxon>Diplomonadida</taxon>
        <taxon>Hexamitidae</taxon>
        <taxon>Giardiinae</taxon>
        <taxon>Giardia</taxon>
    </lineage>
</organism>
<feature type="transmembrane region" description="Helical" evidence="10">
    <location>
        <begin position="205"/>
        <end position="229"/>
    </location>
</feature>
<dbReference type="VEuPathDB" id="GiardiaDB:QR46_3610"/>